<dbReference type="OrthoDB" id="5983986at2759"/>
<name>A0A8X6P4Z2_NEPPI</name>
<dbReference type="Proteomes" id="UP000887013">
    <property type="component" value="Unassembled WGS sequence"/>
</dbReference>
<sequence>MEESKLIIHTFVDTSKTAYAACIFLRSESNMGSVTVQLLQARSRIAPMKTITIPHLELMAVTTGTRHFSYVKQALKLPNIKTYFWTNSSSVLT</sequence>
<evidence type="ECO:0000313" key="1">
    <source>
        <dbReference type="EMBL" id="GFT47735.1"/>
    </source>
</evidence>
<protein>
    <submittedName>
        <fullName evidence="1">Uncharacterized protein</fullName>
    </submittedName>
</protein>
<reference evidence="1" key="1">
    <citation type="submission" date="2020-08" db="EMBL/GenBank/DDBJ databases">
        <title>Multicomponent nature underlies the extraordinary mechanical properties of spider dragline silk.</title>
        <authorList>
            <person name="Kono N."/>
            <person name="Nakamura H."/>
            <person name="Mori M."/>
            <person name="Yoshida Y."/>
            <person name="Ohtoshi R."/>
            <person name="Malay A.D."/>
            <person name="Moran D.A.P."/>
            <person name="Tomita M."/>
            <person name="Numata K."/>
            <person name="Arakawa K."/>
        </authorList>
    </citation>
    <scope>NUCLEOTIDE SEQUENCE</scope>
</reference>
<gene>
    <name evidence="1" type="primary">AVEN_144046_1</name>
    <name evidence="1" type="ORF">NPIL_626961</name>
</gene>
<proteinExistence type="predicted"/>
<organism evidence="1 2">
    <name type="scientific">Nephila pilipes</name>
    <name type="common">Giant wood spider</name>
    <name type="synonym">Nephila maculata</name>
    <dbReference type="NCBI Taxonomy" id="299642"/>
    <lineage>
        <taxon>Eukaryota</taxon>
        <taxon>Metazoa</taxon>
        <taxon>Ecdysozoa</taxon>
        <taxon>Arthropoda</taxon>
        <taxon>Chelicerata</taxon>
        <taxon>Arachnida</taxon>
        <taxon>Araneae</taxon>
        <taxon>Araneomorphae</taxon>
        <taxon>Entelegynae</taxon>
        <taxon>Araneoidea</taxon>
        <taxon>Nephilidae</taxon>
        <taxon>Nephila</taxon>
    </lineage>
</organism>
<dbReference type="PANTHER" id="PTHR47331">
    <property type="entry name" value="PHD-TYPE DOMAIN-CONTAINING PROTEIN"/>
    <property type="match status" value="1"/>
</dbReference>
<dbReference type="InterPro" id="IPR008042">
    <property type="entry name" value="Retrotrans_Pao"/>
</dbReference>
<dbReference type="EMBL" id="BMAW01111392">
    <property type="protein sequence ID" value="GFT47735.1"/>
    <property type="molecule type" value="Genomic_DNA"/>
</dbReference>
<comment type="caution">
    <text evidence="1">The sequence shown here is derived from an EMBL/GenBank/DDBJ whole genome shotgun (WGS) entry which is preliminary data.</text>
</comment>
<keyword evidence="2" id="KW-1185">Reference proteome</keyword>
<evidence type="ECO:0000313" key="2">
    <source>
        <dbReference type="Proteomes" id="UP000887013"/>
    </source>
</evidence>
<accession>A0A8X6P4Z2</accession>
<dbReference type="AlphaFoldDB" id="A0A8X6P4Z2"/>
<dbReference type="Pfam" id="PF05380">
    <property type="entry name" value="Peptidase_A17"/>
    <property type="match status" value="1"/>
</dbReference>